<feature type="domain" description="Fumarate reductase/succinate dehydrogenase flavoprotein-like C-terminal" evidence="19">
    <location>
        <begin position="443"/>
        <end position="526"/>
    </location>
</feature>
<reference evidence="20" key="3">
    <citation type="submission" date="2023-07" db="EMBL/GenBank/DDBJ databases">
        <title>Genome content predicts the carbon catabolic preferences of heterotrophic bacteria.</title>
        <authorList>
            <person name="Gralka M."/>
        </authorList>
    </citation>
    <scope>NUCLEOTIDE SEQUENCE</scope>
    <source>
        <strain evidence="20">G2M05</strain>
    </source>
</reference>
<dbReference type="InterPro" id="IPR027477">
    <property type="entry name" value="Succ_DH/fumarate_Rdtase_cat_sf"/>
</dbReference>
<dbReference type="PANTHER" id="PTHR42716">
    <property type="entry name" value="L-ASPARTATE OXIDASE"/>
    <property type="match status" value="1"/>
</dbReference>
<dbReference type="InterPro" id="IPR036188">
    <property type="entry name" value="FAD/NAD-bd_sf"/>
</dbReference>
<name>A0AAW7YBC0_9GAMM</name>
<dbReference type="PIRSF" id="PIRSF000171">
    <property type="entry name" value="SDHA_APRA_LASPO"/>
    <property type="match status" value="1"/>
</dbReference>
<keyword evidence="12 16" id="KW-0560">Oxidoreductase</keyword>
<evidence type="ECO:0000256" key="12">
    <source>
        <dbReference type="ARBA" id="ARBA00023002"/>
    </source>
</evidence>
<dbReference type="Proteomes" id="UP001170624">
    <property type="component" value="Unassembled WGS sequence"/>
</dbReference>
<dbReference type="EMBL" id="JAUOPU010000020">
    <property type="protein sequence ID" value="MDO6544158.1"/>
    <property type="molecule type" value="Genomic_DNA"/>
</dbReference>
<comment type="function">
    <text evidence="16">Catalyzes the oxidation of L-aspartate to iminoaspartate.</text>
</comment>
<reference evidence="21" key="2">
    <citation type="submission" date="2017-07" db="EMBL/GenBank/DDBJ databases">
        <authorList>
            <person name="Gomez-Gil B."/>
            <person name="Enciso-Ibarra K."/>
        </authorList>
    </citation>
    <scope>NUCLEOTIDE SEQUENCE</scope>
    <source>
        <strain evidence="21">CAIM 1827</strain>
    </source>
</reference>
<evidence type="ECO:0000313" key="22">
    <source>
        <dbReference type="Proteomes" id="UP000215999"/>
    </source>
</evidence>
<evidence type="ECO:0000259" key="18">
    <source>
        <dbReference type="Pfam" id="PF00890"/>
    </source>
</evidence>
<evidence type="ECO:0000256" key="4">
    <source>
        <dbReference type="ARBA" id="ARBA00008562"/>
    </source>
</evidence>
<evidence type="ECO:0000256" key="14">
    <source>
        <dbReference type="NCBIfam" id="TIGR00551"/>
    </source>
</evidence>
<dbReference type="Proteomes" id="UP000215999">
    <property type="component" value="Unassembled WGS sequence"/>
</dbReference>
<proteinExistence type="inferred from homology"/>
<evidence type="ECO:0000259" key="19">
    <source>
        <dbReference type="Pfam" id="PF02910"/>
    </source>
</evidence>
<dbReference type="RefSeq" id="WP_094957470.1">
    <property type="nucleotide sequence ID" value="NZ_AP024850.1"/>
</dbReference>
<evidence type="ECO:0000256" key="16">
    <source>
        <dbReference type="RuleBase" id="RU362049"/>
    </source>
</evidence>
<dbReference type="GO" id="GO:0008734">
    <property type="term" value="F:L-aspartate oxidase activity"/>
    <property type="evidence" value="ECO:0007669"/>
    <property type="project" value="UniProtKB-UniRule"/>
</dbReference>
<organism evidence="20 23">
    <name type="scientific">Photobacterium sanguinicancri</name>
    <dbReference type="NCBI Taxonomy" id="875932"/>
    <lineage>
        <taxon>Bacteria</taxon>
        <taxon>Pseudomonadati</taxon>
        <taxon>Pseudomonadota</taxon>
        <taxon>Gammaproteobacteria</taxon>
        <taxon>Vibrionales</taxon>
        <taxon>Vibrionaceae</taxon>
        <taxon>Photobacterium</taxon>
    </lineage>
</organism>
<dbReference type="InterPro" id="IPR015939">
    <property type="entry name" value="Fum_Rdtase/Succ_DH_flav-like_C"/>
</dbReference>
<evidence type="ECO:0000256" key="15">
    <source>
        <dbReference type="PIRSR" id="PIRSR000171-1"/>
    </source>
</evidence>
<dbReference type="PANTHER" id="PTHR42716:SF2">
    <property type="entry name" value="L-ASPARTATE OXIDASE, CHLOROPLASTIC"/>
    <property type="match status" value="1"/>
</dbReference>
<feature type="active site" description="Proton acceptor" evidence="15">
    <location>
        <position position="292"/>
    </location>
</feature>
<comment type="caution">
    <text evidence="20">The sequence shown here is derived from an EMBL/GenBank/DDBJ whole genome shotgun (WGS) entry which is preliminary data.</text>
</comment>
<protein>
    <recommendedName>
        <fullName evidence="6 14">L-aspartate oxidase</fullName>
        <ecNumber evidence="5 14">1.4.3.16</ecNumber>
    </recommendedName>
</protein>
<feature type="coiled-coil region" evidence="17">
    <location>
        <begin position="455"/>
        <end position="482"/>
    </location>
</feature>
<keyword evidence="9 16" id="KW-0662">Pyridine nucleotide biosynthesis</keyword>
<dbReference type="InterPro" id="IPR005288">
    <property type="entry name" value="NadB"/>
</dbReference>
<dbReference type="InterPro" id="IPR003953">
    <property type="entry name" value="FAD-dep_OxRdtase_2_FAD-bd"/>
</dbReference>
<evidence type="ECO:0000256" key="17">
    <source>
        <dbReference type="SAM" id="Coils"/>
    </source>
</evidence>
<evidence type="ECO:0000256" key="10">
    <source>
        <dbReference type="ARBA" id="ARBA00022741"/>
    </source>
</evidence>
<dbReference type="GO" id="GO:0005737">
    <property type="term" value="C:cytoplasm"/>
    <property type="evidence" value="ECO:0007669"/>
    <property type="project" value="UniProtKB-SubCell"/>
</dbReference>
<dbReference type="FunFam" id="3.50.50.60:FF:000060">
    <property type="entry name" value="L-aspartate oxidase"/>
    <property type="match status" value="1"/>
</dbReference>
<dbReference type="FunFam" id="1.20.58.100:FF:000002">
    <property type="entry name" value="L-aspartate oxidase"/>
    <property type="match status" value="1"/>
</dbReference>
<evidence type="ECO:0000256" key="1">
    <source>
        <dbReference type="ARBA" id="ARBA00001974"/>
    </source>
</evidence>
<dbReference type="EMBL" id="NOIF01000085">
    <property type="protein sequence ID" value="OZS43362.1"/>
    <property type="molecule type" value="Genomic_DNA"/>
</dbReference>
<evidence type="ECO:0000256" key="8">
    <source>
        <dbReference type="ARBA" id="ARBA00022630"/>
    </source>
</evidence>
<evidence type="ECO:0000256" key="9">
    <source>
        <dbReference type="ARBA" id="ARBA00022642"/>
    </source>
</evidence>
<dbReference type="NCBIfam" id="TIGR00551">
    <property type="entry name" value="nadB"/>
    <property type="match status" value="1"/>
</dbReference>
<dbReference type="Pfam" id="PF00890">
    <property type="entry name" value="FAD_binding_2"/>
    <property type="match status" value="1"/>
</dbReference>
<keyword evidence="7" id="KW-0963">Cytoplasm</keyword>
<gene>
    <name evidence="20" type="primary">nadB</name>
    <name evidence="21" type="ORF">ASV53_13655</name>
    <name evidence="20" type="ORF">Q4568_16560</name>
</gene>
<evidence type="ECO:0000313" key="20">
    <source>
        <dbReference type="EMBL" id="MDO6544158.1"/>
    </source>
</evidence>
<dbReference type="AlphaFoldDB" id="A0AAW7YBC0"/>
<feature type="domain" description="FAD-dependent oxidoreductase 2 FAD-binding" evidence="18">
    <location>
        <begin position="10"/>
        <end position="394"/>
    </location>
</feature>
<dbReference type="GO" id="GO:0034628">
    <property type="term" value="P:'de novo' NAD+ biosynthetic process from L-aspartate"/>
    <property type="evidence" value="ECO:0007669"/>
    <property type="project" value="TreeGrafter"/>
</dbReference>
<dbReference type="InterPro" id="IPR037099">
    <property type="entry name" value="Fum_R/Succ_DH_flav-like_C_sf"/>
</dbReference>
<keyword evidence="10" id="KW-0547">Nucleotide-binding</keyword>
<keyword evidence="8 16" id="KW-0285">Flavoprotein</keyword>
<sequence>MNEIREHQCDVLVIGSGAAGLSLALRLAPLGKVIVLSKGPRSEGATYYAQGGIAAVFDESDSIESHVEDTQIAGAHLCDEDVVHFIAENAKECVQWLIDGGVPFDQEESDDEQPRYHLTREGGHSHRRILHAADATGMAVQNSLQENVLNHPNIDVLERHNALDIITNQKLGNTDEPNRILGAYIWNRDIEAVETVRAKFVVLATGGASKVYQYTSNPDVSSGDGIAMAWRAGCRVANLEFNQFHPTCLFHPDARNYLLTEALRGEGAYLRRPDGSRFMLDFDPERAELAPRDVVARAIDYEMKRLGADCMYLDISHKPAEFVTKHFPTIYDKLLTFGIDITKEPIPIVPAAHYTCGGVMVDKEGRTDLDGLYAIGEVSYTGLHGANRMASNSLLECVVYAWAAAESITKKFNDVALPDHLPRWDESQVNCSDEEVVIQHNWHELRLFMWDYVGIVRSTKRLERAMRRIQLLKQEIHEYYSEFRVSNNLLELRNLVQVAELMVRCAMERKESRGLHYTLDYPEVDTEAKPTILTPDQPC</sequence>
<dbReference type="Gene3D" id="3.90.700.10">
    <property type="entry name" value="Succinate dehydrogenase/fumarate reductase flavoprotein, catalytic domain"/>
    <property type="match status" value="1"/>
</dbReference>
<evidence type="ECO:0000313" key="23">
    <source>
        <dbReference type="Proteomes" id="UP001170624"/>
    </source>
</evidence>
<keyword evidence="17" id="KW-0175">Coiled coil</keyword>
<evidence type="ECO:0000256" key="5">
    <source>
        <dbReference type="ARBA" id="ARBA00012173"/>
    </source>
</evidence>
<evidence type="ECO:0000256" key="13">
    <source>
        <dbReference type="ARBA" id="ARBA00048305"/>
    </source>
</evidence>
<dbReference type="SUPFAM" id="SSF51905">
    <property type="entry name" value="FAD/NAD(P)-binding domain"/>
    <property type="match status" value="1"/>
</dbReference>
<dbReference type="Pfam" id="PF02910">
    <property type="entry name" value="Succ_DH_flav_C"/>
    <property type="match status" value="1"/>
</dbReference>
<dbReference type="SUPFAM" id="SSF56425">
    <property type="entry name" value="Succinate dehydrogenase/fumarate reductase flavoprotein, catalytic domain"/>
    <property type="match status" value="1"/>
</dbReference>
<evidence type="ECO:0000256" key="6">
    <source>
        <dbReference type="ARBA" id="ARBA00021901"/>
    </source>
</evidence>
<accession>A0AAW7YBC0</accession>
<dbReference type="Gene3D" id="1.20.58.100">
    <property type="entry name" value="Fumarate reductase/succinate dehydrogenase flavoprotein-like, C-terminal domain"/>
    <property type="match status" value="1"/>
</dbReference>
<evidence type="ECO:0000256" key="11">
    <source>
        <dbReference type="ARBA" id="ARBA00022827"/>
    </source>
</evidence>
<evidence type="ECO:0000256" key="2">
    <source>
        <dbReference type="ARBA" id="ARBA00004496"/>
    </source>
</evidence>
<comment type="subcellular location">
    <subcellularLocation>
        <location evidence="2 16">Cytoplasm</location>
    </subcellularLocation>
</comment>
<dbReference type="PRINTS" id="PR00411">
    <property type="entry name" value="PNDRDTASEI"/>
</dbReference>
<comment type="similarity">
    <text evidence="4 16">Belongs to the FAD-dependent oxidoreductase 2 family. NadB subfamily.</text>
</comment>
<dbReference type="PRINTS" id="PR00368">
    <property type="entry name" value="FADPNR"/>
</dbReference>
<dbReference type="NCBIfam" id="NF006567">
    <property type="entry name" value="PRK09077.1"/>
    <property type="match status" value="1"/>
</dbReference>
<dbReference type="SUPFAM" id="SSF46977">
    <property type="entry name" value="Succinate dehydrogenase/fumarate reductase flavoprotein C-terminal domain"/>
    <property type="match status" value="1"/>
</dbReference>
<keyword evidence="11 16" id="KW-0274">FAD</keyword>
<dbReference type="FunFam" id="3.90.700.10:FF:000002">
    <property type="entry name" value="L-aspartate oxidase"/>
    <property type="match status" value="1"/>
</dbReference>
<dbReference type="GO" id="GO:0000166">
    <property type="term" value="F:nucleotide binding"/>
    <property type="evidence" value="ECO:0007669"/>
    <property type="project" value="UniProtKB-KW"/>
</dbReference>
<comment type="pathway">
    <text evidence="3 16">Cofactor biosynthesis; NAD(+) biosynthesis; iminoaspartate from L-aspartate (oxidase route): step 1/1.</text>
</comment>
<keyword evidence="22" id="KW-1185">Reference proteome</keyword>
<comment type="cofactor">
    <cofactor evidence="1 16">
        <name>FAD</name>
        <dbReference type="ChEBI" id="CHEBI:57692"/>
    </cofactor>
</comment>
<dbReference type="EC" id="1.4.3.16" evidence="5 14"/>
<dbReference type="Gene3D" id="3.50.50.60">
    <property type="entry name" value="FAD/NAD(P)-binding domain"/>
    <property type="match status" value="1"/>
</dbReference>
<evidence type="ECO:0000256" key="7">
    <source>
        <dbReference type="ARBA" id="ARBA00022490"/>
    </source>
</evidence>
<reference evidence="21 22" key="1">
    <citation type="journal article" date="2016" name="Antonie Van Leeuwenhoek">
        <title>Photobacterium sanguinicancri sp. nov. isolated from marine animals.</title>
        <authorList>
            <person name="Gomez-Gil B."/>
            <person name="Roque A."/>
            <person name="Rotllant G."/>
            <person name="Romalde J.L."/>
            <person name="Doce A."/>
            <person name="Eggermont M."/>
            <person name="Defoirdt T."/>
        </authorList>
    </citation>
    <scope>NUCLEOTIDE SEQUENCE [LARGE SCALE GENOMIC DNA]</scope>
    <source>
        <strain evidence="21 22">CAIM 1827</strain>
    </source>
</reference>
<evidence type="ECO:0000313" key="21">
    <source>
        <dbReference type="EMBL" id="OZS43362.1"/>
    </source>
</evidence>
<comment type="catalytic activity">
    <reaction evidence="13">
        <text>L-aspartate + O2 = iminosuccinate + H2O2</text>
        <dbReference type="Rhea" id="RHEA:25876"/>
        <dbReference type="ChEBI" id="CHEBI:15379"/>
        <dbReference type="ChEBI" id="CHEBI:16240"/>
        <dbReference type="ChEBI" id="CHEBI:29991"/>
        <dbReference type="ChEBI" id="CHEBI:77875"/>
        <dbReference type="EC" id="1.4.3.16"/>
    </reaction>
    <physiologicalReaction direction="left-to-right" evidence="13">
        <dbReference type="Rhea" id="RHEA:25877"/>
    </physiologicalReaction>
</comment>
<evidence type="ECO:0000256" key="3">
    <source>
        <dbReference type="ARBA" id="ARBA00004950"/>
    </source>
</evidence>